<dbReference type="Proteomes" id="UP001050808">
    <property type="component" value="Unassembled WGS sequence"/>
</dbReference>
<keyword evidence="3" id="KW-1185">Reference proteome</keyword>
<proteinExistence type="predicted"/>
<evidence type="ECO:0000313" key="3">
    <source>
        <dbReference type="Proteomes" id="UP001050808"/>
    </source>
</evidence>
<gene>
    <name evidence="2" type="ORF">Sviol_45100</name>
</gene>
<evidence type="ECO:0000256" key="1">
    <source>
        <dbReference type="SAM" id="Phobius"/>
    </source>
</evidence>
<feature type="transmembrane region" description="Helical" evidence="1">
    <location>
        <begin position="120"/>
        <end position="137"/>
    </location>
</feature>
<protein>
    <submittedName>
        <fullName evidence="2">Uncharacterized protein</fullName>
    </submittedName>
</protein>
<feature type="transmembrane region" description="Helical" evidence="1">
    <location>
        <begin position="13"/>
        <end position="33"/>
    </location>
</feature>
<accession>A0ABQ3QS43</accession>
<dbReference type="RefSeq" id="WP_226599111.1">
    <property type="nucleotide sequence ID" value="NZ_BMUA01000055.1"/>
</dbReference>
<dbReference type="EMBL" id="BNDY01000017">
    <property type="protein sequence ID" value="GHI40102.1"/>
    <property type="molecule type" value="Genomic_DNA"/>
</dbReference>
<feature type="transmembrane region" description="Helical" evidence="1">
    <location>
        <begin position="87"/>
        <end position="108"/>
    </location>
</feature>
<reference evidence="2" key="1">
    <citation type="submission" date="2024-05" db="EMBL/GenBank/DDBJ databases">
        <title>Whole genome shotgun sequence of Streptomyces violascens NBRC 12920.</title>
        <authorList>
            <person name="Komaki H."/>
            <person name="Tamura T."/>
        </authorList>
    </citation>
    <scope>NUCLEOTIDE SEQUENCE</scope>
    <source>
        <strain evidence="2">NBRC 12920</strain>
    </source>
</reference>
<sequence>MTALHTTPPATRAAAHLITAAIFGVVLLAAVLIGPARRTVADRRLLAGAATAVLLVLPDLWWQARHGWAMFEMTRALNGKNGGPGNIPTWIVGQLGMSGLVMTVLWVAGLRFLWRSGRPLWRCLVTAYAVLFVLFAVTTGAQVYYLGGLYVCLLAAGAVGLDGWLRSRPDRLRGLTAATAVSTAMLTVIVLPILPPSSAAWTYGINTNSGESLGWPQLVDTVGQVWTGLPAEQRANAVIFTADYGEAGAINELGRGTGLPTAVSAHNTDWWWGPRQP</sequence>
<keyword evidence="1" id="KW-1133">Transmembrane helix</keyword>
<evidence type="ECO:0000313" key="2">
    <source>
        <dbReference type="EMBL" id="GHI40102.1"/>
    </source>
</evidence>
<organism evidence="2 3">
    <name type="scientific">Streptomyces violascens</name>
    <dbReference type="NCBI Taxonomy" id="67381"/>
    <lineage>
        <taxon>Bacteria</taxon>
        <taxon>Bacillati</taxon>
        <taxon>Actinomycetota</taxon>
        <taxon>Actinomycetes</taxon>
        <taxon>Kitasatosporales</taxon>
        <taxon>Streptomycetaceae</taxon>
        <taxon>Streptomyces</taxon>
    </lineage>
</organism>
<keyword evidence="1" id="KW-0472">Membrane</keyword>
<name>A0ABQ3QS43_9ACTN</name>
<feature type="transmembrane region" description="Helical" evidence="1">
    <location>
        <begin position="45"/>
        <end position="64"/>
    </location>
</feature>
<feature type="transmembrane region" description="Helical" evidence="1">
    <location>
        <begin position="143"/>
        <end position="165"/>
    </location>
</feature>
<comment type="caution">
    <text evidence="2">The sequence shown here is derived from an EMBL/GenBank/DDBJ whole genome shotgun (WGS) entry which is preliminary data.</text>
</comment>
<feature type="transmembrane region" description="Helical" evidence="1">
    <location>
        <begin position="172"/>
        <end position="194"/>
    </location>
</feature>
<keyword evidence="1" id="KW-0812">Transmembrane</keyword>